<gene>
    <name evidence="2" type="primary">pmbA</name>
    <name evidence="2" type="ORF">PNWB_v1c3490</name>
</gene>
<dbReference type="InterPro" id="IPR036059">
    <property type="entry name" value="TldD/PmbA_sf"/>
</dbReference>
<dbReference type="RefSeq" id="WP_004995249.1">
    <property type="nucleotide sequence ID" value="NZ_AMWZ01000010.1"/>
</dbReference>
<dbReference type="Gene3D" id="3.30.2290.10">
    <property type="entry name" value="PmbA/TldD superfamily"/>
    <property type="match status" value="1"/>
</dbReference>
<organism evidence="2 3">
    <name type="scientific">Peanut witches'-broom phytoplasma NTU2011</name>
    <dbReference type="NCBI Taxonomy" id="1163385"/>
    <lineage>
        <taxon>Bacteria</taxon>
        <taxon>Bacillati</taxon>
        <taxon>Mycoplasmatota</taxon>
        <taxon>Mollicutes</taxon>
        <taxon>Acholeplasmatales</taxon>
        <taxon>Acholeplasmataceae</taxon>
        <taxon>Candidatus Phytoplasma</taxon>
        <taxon>16SrII (Peanut WB group)</taxon>
    </lineage>
</organism>
<keyword evidence="3" id="KW-1185">Reference proteome</keyword>
<dbReference type="Pfam" id="PF19289">
    <property type="entry name" value="PmbA_TldD_3rd"/>
    <property type="match status" value="1"/>
</dbReference>
<dbReference type="Proteomes" id="UP000014082">
    <property type="component" value="Unassembled WGS sequence"/>
</dbReference>
<name>A0ABP2TFU7_PEWBP</name>
<dbReference type="InterPro" id="IPR045569">
    <property type="entry name" value="Metalloprtase-TldD/E_C"/>
</dbReference>
<dbReference type="InterPro" id="IPR047657">
    <property type="entry name" value="PmbA"/>
</dbReference>
<dbReference type="InterPro" id="IPR035068">
    <property type="entry name" value="TldD/PmbA_N"/>
</dbReference>
<sequence length="440" mass="50329">MNYQKWFQKSQLQGLDGLEIIIYEQRKFDINLEDGNIEQFTANHSTSYLIYGLCKNKKTSIYLEKNDDLDNDFFIDQVLKRLKQKIEILNFNEKDFLFSGSQKYKTILEKNFNFESIPYDYKIKLLQECYQGLLVSQYFTKKCNLLYSEIFWCQKIVNSLGLKLQQCNSYSLLETNCIFGDNKTQEEITKSFPVKKFEDFDLSIYVKGLLELGENQIGSKTLPSKLYHVVFSNEVFSELLSNFQNIFNALYVYRNLSKYKYSQGKLIANPKVTIIDDPFISTAFFNPIFDDEGVSCQSKNIITQGILNTFIHNLQTAKLFDVSPQGNSFNGSIAMSNCYLKSGDKSLSELLYAVHDGIYVNSIVGWHAGIDEISGSFSLQASGFCIKNGFIKDPFNMVVISGNFFDLLNNIKDIANDFKFQIFGFGSSSVYVGLLNVSGS</sequence>
<dbReference type="PANTHER" id="PTHR43421">
    <property type="entry name" value="METALLOPROTEASE PMBA"/>
    <property type="match status" value="1"/>
</dbReference>
<evidence type="ECO:0000259" key="1">
    <source>
        <dbReference type="Pfam" id="PF19289"/>
    </source>
</evidence>
<dbReference type="EMBL" id="AMWZ01000010">
    <property type="protein sequence ID" value="EMR14500.1"/>
    <property type="molecule type" value="Genomic_DNA"/>
</dbReference>
<reference evidence="2 3" key="1">
    <citation type="journal article" date="2013" name="PLoS ONE">
        <title>Comparative analysis of the peanut witches'-broom phytoplasma genome reveals horizontal transfer of potential mobile units and effectors.</title>
        <authorList>
            <person name="Chung W.C."/>
            <person name="Chen L.L."/>
            <person name="Lo W.S."/>
            <person name="Lin C.P."/>
            <person name="Kuo C.H."/>
        </authorList>
    </citation>
    <scope>NUCLEOTIDE SEQUENCE [LARGE SCALE GENOMIC DNA]</scope>
    <source>
        <strain evidence="2 3">NTU2011</strain>
    </source>
</reference>
<accession>A0ABP2TFU7</accession>
<proteinExistence type="predicted"/>
<comment type="caution">
    <text evidence="2">The sequence shown here is derived from an EMBL/GenBank/DDBJ whole genome shotgun (WGS) entry which is preliminary data.</text>
</comment>
<evidence type="ECO:0000313" key="3">
    <source>
        <dbReference type="Proteomes" id="UP000014082"/>
    </source>
</evidence>
<protein>
    <submittedName>
        <fullName evidence="2">PmbA protein</fullName>
    </submittedName>
</protein>
<feature type="domain" description="Metalloprotease TldD/E C-terminal" evidence="1">
    <location>
        <begin position="226"/>
        <end position="439"/>
    </location>
</feature>
<dbReference type="SUPFAM" id="SSF111283">
    <property type="entry name" value="Putative modulator of DNA gyrase, PmbA/TldD"/>
    <property type="match status" value="1"/>
</dbReference>
<evidence type="ECO:0000313" key="2">
    <source>
        <dbReference type="EMBL" id="EMR14500.1"/>
    </source>
</evidence>
<dbReference type="PANTHER" id="PTHR43421:SF1">
    <property type="entry name" value="METALLOPROTEASE PMBA"/>
    <property type="match status" value="1"/>
</dbReference>